<dbReference type="InterPro" id="IPR000917">
    <property type="entry name" value="Sulfatase_N"/>
</dbReference>
<dbReference type="PROSITE" id="PS00523">
    <property type="entry name" value="SULFATASE_1"/>
    <property type="match status" value="1"/>
</dbReference>
<dbReference type="PANTHER" id="PTHR42693">
    <property type="entry name" value="ARYLSULFATASE FAMILY MEMBER"/>
    <property type="match status" value="1"/>
</dbReference>
<dbReference type="OrthoDB" id="9764377at2"/>
<dbReference type="EMBL" id="NQXA01000011">
    <property type="protein sequence ID" value="PHQ28804.1"/>
    <property type="molecule type" value="Genomic_DNA"/>
</dbReference>
<dbReference type="SUPFAM" id="SSF53649">
    <property type="entry name" value="Alkaline phosphatase-like"/>
    <property type="match status" value="1"/>
</dbReference>
<dbReference type="InterPro" id="IPR050738">
    <property type="entry name" value="Sulfatase"/>
</dbReference>
<dbReference type="GO" id="GO:0004065">
    <property type="term" value="F:arylsulfatase activity"/>
    <property type="evidence" value="ECO:0007669"/>
    <property type="project" value="TreeGrafter"/>
</dbReference>
<dbReference type="InterPro" id="IPR024607">
    <property type="entry name" value="Sulfatase_CS"/>
</dbReference>
<accession>A0A2G1VPY2</accession>
<evidence type="ECO:0000256" key="5">
    <source>
        <dbReference type="SAM" id="SignalP"/>
    </source>
</evidence>
<evidence type="ECO:0000256" key="2">
    <source>
        <dbReference type="ARBA" id="ARBA00022723"/>
    </source>
</evidence>
<keyword evidence="5" id="KW-0732">Signal</keyword>
<feature type="signal peptide" evidence="5">
    <location>
        <begin position="1"/>
        <end position="24"/>
    </location>
</feature>
<protein>
    <submittedName>
        <fullName evidence="7">N-acetylgalactosamine 6-sulfate sulfatase</fullName>
    </submittedName>
</protein>
<feature type="chain" id="PRO_5013868010" evidence="5">
    <location>
        <begin position="25"/>
        <end position="476"/>
    </location>
</feature>
<dbReference type="AlphaFoldDB" id="A0A2G1VPY2"/>
<evidence type="ECO:0000259" key="6">
    <source>
        <dbReference type="Pfam" id="PF00884"/>
    </source>
</evidence>
<comment type="caution">
    <text evidence="7">The sequence shown here is derived from an EMBL/GenBank/DDBJ whole genome shotgun (WGS) entry which is preliminary data.</text>
</comment>
<dbReference type="InterPro" id="IPR017850">
    <property type="entry name" value="Alkaline_phosphatase_core_sf"/>
</dbReference>
<keyword evidence="2" id="KW-0479">Metal-binding</keyword>
<comment type="similarity">
    <text evidence="1">Belongs to the sulfatase family.</text>
</comment>
<dbReference type="Proteomes" id="UP000229433">
    <property type="component" value="Unassembled WGS sequence"/>
</dbReference>
<evidence type="ECO:0000256" key="4">
    <source>
        <dbReference type="ARBA" id="ARBA00022837"/>
    </source>
</evidence>
<sequence length="476" mass="53650">MRKSFHFLSLTILGVLLFTPKLIAQDAESQALKTQPNIIVILADDLGYADVGFNGSTDIPTPNIDRIAREGVKFTNAYVSYAVCGPSRAGILTGRYQDRFGFSRNPLLAPNDPKMGLPLSEETLADALGRVGYKSVALGKWHMGAHESLVPRKRGFTDFFGFLSGGHQYLPELWTLNDLTEARTQYDGYNTKLLRNETRVEETEYLTDALSREAVNYIQHYKDAPFFMYLAYNAPHAPLQATPEYVERFDHIKDPKRKIYAAMVSAMDDGVGRVLETLDSLKLADNTLVFFLSDNGGPEHANASDNGLLRGEKGDLFEGGIHVPFALRWPARLEGGKTYEKAISALDIFATAINQTSEPIQTKNTLDGVDLIPYLTEANSGDPHPYLFWRKFDQEEYAVRAANGLKFEIQKNQSYLFDLQHDLGETNSILKERSEDSRSLKKQYSIWNMEMKDPVFLGLLQDKLYSRQNPNRFTTN</sequence>
<keyword evidence="3" id="KW-0378">Hydrolase</keyword>
<evidence type="ECO:0000256" key="1">
    <source>
        <dbReference type="ARBA" id="ARBA00008779"/>
    </source>
</evidence>
<reference evidence="7 8" key="1">
    <citation type="submission" date="2017-08" db="EMBL/GenBank/DDBJ databases">
        <title>The whole genome shortgun sequences of strain Leeuwenhoekiella nanhaiensis G18 from the South China Sea.</title>
        <authorList>
            <person name="Liu Q."/>
        </authorList>
    </citation>
    <scope>NUCLEOTIDE SEQUENCE [LARGE SCALE GENOMIC DNA]</scope>
    <source>
        <strain evidence="7 8">G18</strain>
    </source>
</reference>
<dbReference type="GO" id="GO:0046872">
    <property type="term" value="F:metal ion binding"/>
    <property type="evidence" value="ECO:0007669"/>
    <property type="project" value="UniProtKB-KW"/>
</dbReference>
<evidence type="ECO:0000313" key="8">
    <source>
        <dbReference type="Proteomes" id="UP000229433"/>
    </source>
</evidence>
<proteinExistence type="inferred from homology"/>
<feature type="domain" description="Sulfatase N-terminal" evidence="6">
    <location>
        <begin position="36"/>
        <end position="354"/>
    </location>
</feature>
<keyword evidence="8" id="KW-1185">Reference proteome</keyword>
<name>A0A2G1VPY2_9FLAO</name>
<evidence type="ECO:0000256" key="3">
    <source>
        <dbReference type="ARBA" id="ARBA00022801"/>
    </source>
</evidence>
<dbReference type="Gene3D" id="3.40.720.10">
    <property type="entry name" value="Alkaline Phosphatase, subunit A"/>
    <property type="match status" value="1"/>
</dbReference>
<gene>
    <name evidence="7" type="ORF">CJ305_13380</name>
</gene>
<dbReference type="Pfam" id="PF00884">
    <property type="entry name" value="Sulfatase"/>
    <property type="match status" value="1"/>
</dbReference>
<keyword evidence="4" id="KW-0106">Calcium</keyword>
<evidence type="ECO:0000313" key="7">
    <source>
        <dbReference type="EMBL" id="PHQ28804.1"/>
    </source>
</evidence>
<organism evidence="7 8">
    <name type="scientific">Leeuwenhoekiella nanhaiensis</name>
    <dbReference type="NCBI Taxonomy" id="1655491"/>
    <lineage>
        <taxon>Bacteria</taxon>
        <taxon>Pseudomonadati</taxon>
        <taxon>Bacteroidota</taxon>
        <taxon>Flavobacteriia</taxon>
        <taxon>Flavobacteriales</taxon>
        <taxon>Flavobacteriaceae</taxon>
        <taxon>Leeuwenhoekiella</taxon>
    </lineage>
</organism>
<dbReference type="PANTHER" id="PTHR42693:SF53">
    <property type="entry name" value="ENDO-4-O-SULFATASE"/>
    <property type="match status" value="1"/>
</dbReference>